<dbReference type="RefSeq" id="WP_157591380.1">
    <property type="nucleotide sequence ID" value="NZ_CP037953.1"/>
</dbReference>
<feature type="chain" id="PRO_5020380368" evidence="2">
    <location>
        <begin position="24"/>
        <end position="255"/>
    </location>
</feature>
<evidence type="ECO:0000256" key="1">
    <source>
        <dbReference type="ARBA" id="ARBA00010333"/>
    </source>
</evidence>
<comment type="caution">
    <text evidence="3">The sequence shown here is derived from an EMBL/GenBank/DDBJ whole genome shotgun (WGS) entry which is preliminary data.</text>
</comment>
<organism evidence="3 4">
    <name type="scientific">Permianibacter aggregans</name>
    <dbReference type="NCBI Taxonomy" id="1510150"/>
    <lineage>
        <taxon>Bacteria</taxon>
        <taxon>Pseudomonadati</taxon>
        <taxon>Pseudomonadota</taxon>
        <taxon>Gammaproteobacteria</taxon>
        <taxon>Pseudomonadales</taxon>
        <taxon>Pseudomonadaceae</taxon>
        <taxon>Permianibacter</taxon>
    </lineage>
</organism>
<dbReference type="Proteomes" id="UP000295375">
    <property type="component" value="Unassembled WGS sequence"/>
</dbReference>
<dbReference type="Gene3D" id="3.40.190.10">
    <property type="entry name" value="Periplasmic binding protein-like II"/>
    <property type="match status" value="2"/>
</dbReference>
<reference evidence="3 4" key="1">
    <citation type="submission" date="2019-03" db="EMBL/GenBank/DDBJ databases">
        <title>Genomic Encyclopedia of Type Strains, Phase IV (KMG-IV): sequencing the most valuable type-strain genomes for metagenomic binning, comparative biology and taxonomic classification.</title>
        <authorList>
            <person name="Goeker M."/>
        </authorList>
    </citation>
    <scope>NUCLEOTIDE SEQUENCE [LARGE SCALE GENOMIC DNA]</scope>
    <source>
        <strain evidence="3 4">DSM 103792</strain>
    </source>
</reference>
<gene>
    <name evidence="3" type="ORF">EV696_10425</name>
</gene>
<evidence type="ECO:0000256" key="2">
    <source>
        <dbReference type="SAM" id="SignalP"/>
    </source>
</evidence>
<evidence type="ECO:0000313" key="4">
    <source>
        <dbReference type="Proteomes" id="UP000295375"/>
    </source>
</evidence>
<sequence length="255" mass="30404">MWRRYLMLVWFGLLLSSATDVTAEQQGELRLPVKVYGYHLKPPFIIDSRSKRGLYYDFSRYINSRLGKNYLDTEYMPRKRLESRLQRADFDALIIGVNPIWFRDAKEEKYLWTAPIMRDRDEVISSASLRFEYKNPESLLGKTIGLSLGYYYYGVDELVALGKIERQDTHSELQNLDKLQRGRIDVAIISRSTFDYYNRYHRNSEIFHLSEKPHDEFDRRLLIPKHLEEVFQTINPIIMRMPDDLAWLAVLESYR</sequence>
<dbReference type="AlphaFoldDB" id="A0A4R6UQK9"/>
<dbReference type="PANTHER" id="PTHR35936">
    <property type="entry name" value="MEMBRANE-BOUND LYTIC MUREIN TRANSGLYCOSYLASE F"/>
    <property type="match status" value="1"/>
</dbReference>
<dbReference type="EMBL" id="SNYM01000004">
    <property type="protein sequence ID" value="TDQ49321.1"/>
    <property type="molecule type" value="Genomic_DNA"/>
</dbReference>
<keyword evidence="4" id="KW-1185">Reference proteome</keyword>
<comment type="similarity">
    <text evidence="1">Belongs to the bacterial solute-binding protein 3 family.</text>
</comment>
<evidence type="ECO:0000313" key="3">
    <source>
        <dbReference type="EMBL" id="TDQ49321.1"/>
    </source>
</evidence>
<keyword evidence="2" id="KW-0732">Signal</keyword>
<dbReference type="SUPFAM" id="SSF53850">
    <property type="entry name" value="Periplasmic binding protein-like II"/>
    <property type="match status" value="1"/>
</dbReference>
<dbReference type="PANTHER" id="PTHR35936:SF35">
    <property type="entry name" value="L-CYSTINE-BINDING PROTEIN TCYJ"/>
    <property type="match status" value="1"/>
</dbReference>
<accession>A0A4R6UQK9</accession>
<proteinExistence type="inferred from homology"/>
<feature type="signal peptide" evidence="2">
    <location>
        <begin position="1"/>
        <end position="23"/>
    </location>
</feature>
<protein>
    <submittedName>
        <fullName evidence="3">Amino acid ABC transporter substrate-binding protein (PAAT family)</fullName>
    </submittedName>
</protein>
<name>A0A4R6UQK9_9GAMM</name>